<feature type="compositionally biased region" description="Basic residues" evidence="6">
    <location>
        <begin position="419"/>
        <end position="436"/>
    </location>
</feature>
<feature type="transmembrane region" description="Helical" evidence="7">
    <location>
        <begin position="158"/>
        <end position="178"/>
    </location>
</feature>
<keyword evidence="2 7" id="KW-0812">Transmembrane</keyword>
<dbReference type="Pfam" id="PF03006">
    <property type="entry name" value="HlyIII"/>
    <property type="match status" value="1"/>
</dbReference>
<dbReference type="PANTHER" id="PTHR20855:SF100">
    <property type="entry name" value="HEPTAHELICAL TRANSMEMBRANE PROTEIN 2"/>
    <property type="match status" value="1"/>
</dbReference>
<dbReference type="Proteomes" id="UP000729402">
    <property type="component" value="Unassembled WGS sequence"/>
</dbReference>
<feature type="region of interest" description="Disordered" evidence="6">
    <location>
        <begin position="391"/>
        <end position="466"/>
    </location>
</feature>
<evidence type="ECO:0000256" key="3">
    <source>
        <dbReference type="ARBA" id="ARBA00022989"/>
    </source>
</evidence>
<comment type="caution">
    <text evidence="8">The sequence shown here is derived from an EMBL/GenBank/DDBJ whole genome shotgun (WGS) entry which is preliminary data.</text>
</comment>
<evidence type="ECO:0000256" key="6">
    <source>
        <dbReference type="SAM" id="MobiDB-lite"/>
    </source>
</evidence>
<dbReference type="OrthoDB" id="529367at2759"/>
<dbReference type="GO" id="GO:0009744">
    <property type="term" value="P:response to sucrose"/>
    <property type="evidence" value="ECO:0007669"/>
    <property type="project" value="UniProtKB-ARBA"/>
</dbReference>
<keyword evidence="5" id="KW-0862">Zinc</keyword>
<feature type="transmembrane region" description="Helical" evidence="7">
    <location>
        <begin position="87"/>
        <end position="111"/>
    </location>
</feature>
<feature type="transmembrane region" description="Helical" evidence="7">
    <location>
        <begin position="220"/>
        <end position="238"/>
    </location>
</feature>
<dbReference type="AlphaFoldDB" id="A0A8J5TAM0"/>
<evidence type="ECO:0000256" key="4">
    <source>
        <dbReference type="ARBA" id="ARBA00023136"/>
    </source>
</evidence>
<feature type="compositionally biased region" description="Gly residues" evidence="6">
    <location>
        <begin position="394"/>
        <end position="417"/>
    </location>
</feature>
<evidence type="ECO:0008006" key="10">
    <source>
        <dbReference type="Google" id="ProtNLM"/>
    </source>
</evidence>
<protein>
    <recommendedName>
        <fullName evidence="10">Heptahelical transmembrane protein ADIPOR2</fullName>
    </recommendedName>
</protein>
<feature type="binding site" evidence="5">
    <location>
        <position position="175"/>
    </location>
    <ligand>
        <name>Zn(2+)</name>
        <dbReference type="ChEBI" id="CHEBI:29105"/>
    </ligand>
</feature>
<evidence type="ECO:0000256" key="5">
    <source>
        <dbReference type="PIRSR" id="PIRSR604254-1"/>
    </source>
</evidence>
<name>A0A8J5TAM0_ZIZPA</name>
<evidence type="ECO:0000256" key="1">
    <source>
        <dbReference type="ARBA" id="ARBA00004141"/>
    </source>
</evidence>
<dbReference type="PANTHER" id="PTHR20855">
    <property type="entry name" value="ADIPOR/PROGESTIN RECEPTOR-RELATED"/>
    <property type="match status" value="1"/>
</dbReference>
<keyword evidence="5" id="KW-0479">Metal-binding</keyword>
<evidence type="ECO:0000313" key="8">
    <source>
        <dbReference type="EMBL" id="KAG8069996.1"/>
    </source>
</evidence>
<dbReference type="GO" id="GO:0046872">
    <property type="term" value="F:metal ion binding"/>
    <property type="evidence" value="ECO:0007669"/>
    <property type="project" value="UniProtKB-KW"/>
</dbReference>
<dbReference type="EMBL" id="JAAALK010000283">
    <property type="protein sequence ID" value="KAG8069996.1"/>
    <property type="molecule type" value="Genomic_DNA"/>
</dbReference>
<feature type="transmembrane region" description="Helical" evidence="7">
    <location>
        <begin position="279"/>
        <end position="301"/>
    </location>
</feature>
<comment type="subcellular location">
    <subcellularLocation>
        <location evidence="1">Membrane</location>
        <topology evidence="1">Multi-pass membrane protein</topology>
    </subcellularLocation>
</comment>
<accession>A0A8J5TAM0</accession>
<keyword evidence="4 7" id="KW-0472">Membrane</keyword>
<dbReference type="GO" id="GO:0009725">
    <property type="term" value="P:response to hormone"/>
    <property type="evidence" value="ECO:0007669"/>
    <property type="project" value="UniProtKB-ARBA"/>
</dbReference>
<keyword evidence="9" id="KW-1185">Reference proteome</keyword>
<feature type="transmembrane region" description="Helical" evidence="7">
    <location>
        <begin position="193"/>
        <end position="213"/>
    </location>
</feature>
<organism evidence="8 9">
    <name type="scientific">Zizania palustris</name>
    <name type="common">Northern wild rice</name>
    <dbReference type="NCBI Taxonomy" id="103762"/>
    <lineage>
        <taxon>Eukaryota</taxon>
        <taxon>Viridiplantae</taxon>
        <taxon>Streptophyta</taxon>
        <taxon>Embryophyta</taxon>
        <taxon>Tracheophyta</taxon>
        <taxon>Spermatophyta</taxon>
        <taxon>Magnoliopsida</taxon>
        <taxon>Liliopsida</taxon>
        <taxon>Poales</taxon>
        <taxon>Poaceae</taxon>
        <taxon>BOP clade</taxon>
        <taxon>Oryzoideae</taxon>
        <taxon>Oryzeae</taxon>
        <taxon>Zizaniinae</taxon>
        <taxon>Zizania</taxon>
    </lineage>
</organism>
<gene>
    <name evidence="8" type="ORF">GUJ93_ZPchr0006g43362</name>
</gene>
<feature type="binding site" evidence="5">
    <location>
        <position position="320"/>
    </location>
    <ligand>
        <name>Zn(2+)</name>
        <dbReference type="ChEBI" id="CHEBI:29105"/>
    </ligand>
</feature>
<dbReference type="GO" id="GO:0016020">
    <property type="term" value="C:membrane"/>
    <property type="evidence" value="ECO:0007669"/>
    <property type="project" value="UniProtKB-SubCell"/>
</dbReference>
<keyword evidence="3 7" id="KW-1133">Transmembrane helix</keyword>
<proteinExistence type="predicted"/>
<dbReference type="GO" id="GO:0038023">
    <property type="term" value="F:signaling receptor activity"/>
    <property type="evidence" value="ECO:0007669"/>
    <property type="project" value="TreeGrafter"/>
</dbReference>
<sequence length="466" mass="49385">MGAAVPVAAEMRRIRGGKKGAAEEDGKAGMVGESRQRRPSRPNLVGYEELPEFLRDNEFIRDYYRAEWPVRDALLSAFAWHNETLNVWTHLGGFLLFLALAVAGAASEAAVEVAPGIMRFMVGSANASWQTSNLSGGASHDAAAMLGGGRGVPRWPRMVFLVGAMSCLAISATAHLLACHSRRASVVFWQLDYAGISAMIVASFVPPVYYAFLCHPPARVAYLSIITALGALVVGALLSPSCSSPRFRRLRAALFLAMGLSGVVPAVHALWLNWGHAACYLALALEVAMGLAYAVGAWFYVSRVPEKWRPGVFDVVGHSHQIFHVFVLVGAVTHYVAVDVLLNWRETGLGRSTSGGGVLGGGRSGLRRRGLGVRRRGLCVRRRGLCVRRRGLGGRRSGGGASASGSGGSTSGGGGSGARMRKVRRWGLGVRRRGLGVRHSGGGGSTTSDGGVRAERSGWEGEGVRG</sequence>
<evidence type="ECO:0000256" key="7">
    <source>
        <dbReference type="SAM" id="Phobius"/>
    </source>
</evidence>
<feature type="transmembrane region" description="Helical" evidence="7">
    <location>
        <begin position="321"/>
        <end position="342"/>
    </location>
</feature>
<evidence type="ECO:0000256" key="2">
    <source>
        <dbReference type="ARBA" id="ARBA00022692"/>
    </source>
</evidence>
<feature type="region of interest" description="Disordered" evidence="6">
    <location>
        <begin position="15"/>
        <end position="42"/>
    </location>
</feature>
<feature type="binding site" evidence="5">
    <location>
        <position position="324"/>
    </location>
    <ligand>
        <name>Zn(2+)</name>
        <dbReference type="ChEBI" id="CHEBI:29105"/>
    </ligand>
</feature>
<feature type="compositionally biased region" description="Basic and acidic residues" evidence="6">
    <location>
        <begin position="452"/>
        <end position="466"/>
    </location>
</feature>
<evidence type="ECO:0000313" key="9">
    <source>
        <dbReference type="Proteomes" id="UP000729402"/>
    </source>
</evidence>
<dbReference type="InterPro" id="IPR004254">
    <property type="entry name" value="AdipoR/HlyIII-related"/>
</dbReference>
<reference evidence="8" key="2">
    <citation type="submission" date="2021-02" db="EMBL/GenBank/DDBJ databases">
        <authorList>
            <person name="Kimball J.A."/>
            <person name="Haas M.W."/>
            <person name="Macchietto M."/>
            <person name="Kono T."/>
            <person name="Duquette J."/>
            <person name="Shao M."/>
        </authorList>
    </citation>
    <scope>NUCLEOTIDE SEQUENCE</scope>
    <source>
        <tissue evidence="8">Fresh leaf tissue</tissue>
    </source>
</reference>
<reference evidence="8" key="1">
    <citation type="journal article" date="2021" name="bioRxiv">
        <title>Whole Genome Assembly and Annotation of Northern Wild Rice, Zizania palustris L., Supports a Whole Genome Duplication in the Zizania Genus.</title>
        <authorList>
            <person name="Haas M."/>
            <person name="Kono T."/>
            <person name="Macchietto M."/>
            <person name="Millas R."/>
            <person name="McGilp L."/>
            <person name="Shao M."/>
            <person name="Duquette J."/>
            <person name="Hirsch C.N."/>
            <person name="Kimball J."/>
        </authorList>
    </citation>
    <scope>NUCLEOTIDE SEQUENCE</scope>
    <source>
        <tissue evidence="8">Fresh leaf tissue</tissue>
    </source>
</reference>
<feature type="transmembrane region" description="Helical" evidence="7">
    <location>
        <begin position="250"/>
        <end position="272"/>
    </location>
</feature>